<dbReference type="PANTHER" id="PTHR43722:SF1">
    <property type="entry name" value="PROLINE IMINOPEPTIDASE"/>
    <property type="match status" value="1"/>
</dbReference>
<dbReference type="PRINTS" id="PR00793">
    <property type="entry name" value="PROAMNOPTASE"/>
</dbReference>
<dbReference type="PANTHER" id="PTHR43722">
    <property type="entry name" value="PROLINE IMINOPEPTIDASE"/>
    <property type="match status" value="1"/>
</dbReference>
<evidence type="ECO:0000313" key="15">
    <source>
        <dbReference type="EMBL" id="KEQ01595.1"/>
    </source>
</evidence>
<feature type="active site" description="Proton donor" evidence="12">
    <location>
        <position position="292"/>
    </location>
</feature>
<dbReference type="GO" id="GO:0016746">
    <property type="term" value="F:acyltransferase activity"/>
    <property type="evidence" value="ECO:0007669"/>
    <property type="project" value="UniProtKB-KW"/>
</dbReference>
<dbReference type="PIRSF" id="PIRSF006431">
    <property type="entry name" value="Pept_S33"/>
    <property type="match status" value="1"/>
</dbReference>
<feature type="domain" description="AB hydrolase-1" evidence="14">
    <location>
        <begin position="32"/>
        <end position="296"/>
    </location>
</feature>
<comment type="subcellular location">
    <subcellularLocation>
        <location evidence="2 11">Cytoplasm</location>
    </subcellularLocation>
</comment>
<organism evidence="15 16">
    <name type="scientific">Snodgrassella alvi SCGC AB-598-J21</name>
    <dbReference type="NCBI Taxonomy" id="1385367"/>
    <lineage>
        <taxon>Bacteria</taxon>
        <taxon>Pseudomonadati</taxon>
        <taxon>Pseudomonadota</taxon>
        <taxon>Betaproteobacteria</taxon>
        <taxon>Neisseriales</taxon>
        <taxon>Neisseriaceae</taxon>
        <taxon>Snodgrassella</taxon>
    </lineage>
</organism>
<dbReference type="GO" id="GO:0006508">
    <property type="term" value="P:proteolysis"/>
    <property type="evidence" value="ECO:0007669"/>
    <property type="project" value="UniProtKB-KW"/>
</dbReference>
<name>A0A074VGK4_9NEIS</name>
<keyword evidence="6 11" id="KW-0031">Aminopeptidase</keyword>
<evidence type="ECO:0000256" key="1">
    <source>
        <dbReference type="ARBA" id="ARBA00001585"/>
    </source>
</evidence>
<comment type="catalytic activity">
    <reaction evidence="1 11 13">
        <text>Release of N-terminal proline from a peptide.</text>
        <dbReference type="EC" id="3.4.11.5"/>
    </reaction>
</comment>
<keyword evidence="8 11" id="KW-0645">Protease</keyword>
<evidence type="ECO:0000256" key="9">
    <source>
        <dbReference type="ARBA" id="ARBA00022801"/>
    </source>
</evidence>
<evidence type="ECO:0000256" key="13">
    <source>
        <dbReference type="RuleBase" id="RU003421"/>
    </source>
</evidence>
<dbReference type="InterPro" id="IPR000073">
    <property type="entry name" value="AB_hydrolase_1"/>
</dbReference>
<dbReference type="GO" id="GO:0005737">
    <property type="term" value="C:cytoplasm"/>
    <property type="evidence" value="ECO:0007669"/>
    <property type="project" value="UniProtKB-SubCell"/>
</dbReference>
<dbReference type="PRINTS" id="PR00111">
    <property type="entry name" value="ABHYDROLASE"/>
</dbReference>
<evidence type="ECO:0000256" key="6">
    <source>
        <dbReference type="ARBA" id="ARBA00022438"/>
    </source>
</evidence>
<dbReference type="SUPFAM" id="SSF53474">
    <property type="entry name" value="alpha/beta-Hydrolases"/>
    <property type="match status" value="1"/>
</dbReference>
<dbReference type="Gene3D" id="3.40.50.1820">
    <property type="entry name" value="alpha/beta hydrolase"/>
    <property type="match status" value="1"/>
</dbReference>
<evidence type="ECO:0000256" key="2">
    <source>
        <dbReference type="ARBA" id="ARBA00004496"/>
    </source>
</evidence>
<evidence type="ECO:0000256" key="12">
    <source>
        <dbReference type="PIRSR" id="PIRSR006431-1"/>
    </source>
</evidence>
<sequence length="313" mass="35326">MYPITEPHQSGLLQVSAIHQIYWEESGNPAGKPVIFLHGGPGAGASPACRGFFNPEKYRIIIIDQRGCGRSLPYACIDDNTTWDLVEDLEKVRRMLHIERWQVFGGSWGSSLALAYAKTYPQRVSELILRGVFLCRPHEITWVYQQGANHIFPEAWENYLAPIAEDKRHNLVDAYHELLCHPYTDETTQLNAAKAWAQWESSIVHLEHNQAGIDEYNDPQRALAIARIENHYFVHRCWLASEFALLENIQILADTPIVIVQGRYDMCTPIESAWELQQALPHARLVVTMAGHSGFEPANQAALVAATDAFASL</sequence>
<feature type="active site" evidence="12">
    <location>
        <position position="265"/>
    </location>
</feature>
<dbReference type="Proteomes" id="UP000027644">
    <property type="component" value="Unassembled WGS sequence"/>
</dbReference>
<gene>
    <name evidence="15" type="ORF">SASC598J21_006260</name>
</gene>
<keyword evidence="9 11" id="KW-0378">Hydrolase</keyword>
<evidence type="ECO:0000256" key="4">
    <source>
        <dbReference type="ARBA" id="ARBA00012568"/>
    </source>
</evidence>
<evidence type="ECO:0000256" key="10">
    <source>
        <dbReference type="ARBA" id="ARBA00029605"/>
    </source>
</evidence>
<evidence type="ECO:0000256" key="3">
    <source>
        <dbReference type="ARBA" id="ARBA00010088"/>
    </source>
</evidence>
<keyword evidence="15" id="KW-0012">Acyltransferase</keyword>
<dbReference type="NCBIfam" id="TIGR01249">
    <property type="entry name" value="pro_imino_pep_1"/>
    <property type="match status" value="1"/>
</dbReference>
<evidence type="ECO:0000313" key="16">
    <source>
        <dbReference type="Proteomes" id="UP000027644"/>
    </source>
</evidence>
<dbReference type="EC" id="3.4.11.5" evidence="4 11"/>
<comment type="caution">
    <text evidence="15">The sequence shown here is derived from an EMBL/GenBank/DDBJ whole genome shotgun (WGS) entry which is preliminary data.</text>
</comment>
<evidence type="ECO:0000256" key="11">
    <source>
        <dbReference type="PIRNR" id="PIRNR006431"/>
    </source>
</evidence>
<dbReference type="Pfam" id="PF00561">
    <property type="entry name" value="Abhydrolase_1"/>
    <property type="match status" value="1"/>
</dbReference>
<accession>A0A074VGK4</accession>
<dbReference type="EMBL" id="AVQL01000389">
    <property type="protein sequence ID" value="KEQ01595.1"/>
    <property type="molecule type" value="Genomic_DNA"/>
</dbReference>
<keyword evidence="7 11" id="KW-0963">Cytoplasm</keyword>
<dbReference type="InterPro" id="IPR029058">
    <property type="entry name" value="AB_hydrolase_fold"/>
</dbReference>
<evidence type="ECO:0000256" key="5">
    <source>
        <dbReference type="ARBA" id="ARBA00021843"/>
    </source>
</evidence>
<evidence type="ECO:0000256" key="8">
    <source>
        <dbReference type="ARBA" id="ARBA00022670"/>
    </source>
</evidence>
<feature type="active site" description="Nucleophile" evidence="12">
    <location>
        <position position="107"/>
    </location>
</feature>
<dbReference type="InterPro" id="IPR002410">
    <property type="entry name" value="Peptidase_S33"/>
</dbReference>
<dbReference type="InterPro" id="IPR005944">
    <property type="entry name" value="Pro_iminopeptidase"/>
</dbReference>
<dbReference type="AlphaFoldDB" id="A0A074VGK4"/>
<reference evidence="15 16" key="1">
    <citation type="journal article" date="2014" name="PLoS Genet.">
        <title>Hidden diversity in honey bee gut symbionts detected by single-cell genomics.</title>
        <authorList>
            <person name="Engel P."/>
            <person name="Stepanauskas R."/>
            <person name="Moran N."/>
        </authorList>
    </citation>
    <scope>NUCLEOTIDE SEQUENCE [LARGE SCALE GENOMIC DNA]</scope>
    <source>
        <strain evidence="15 16">SCGC AB-598-J21</strain>
    </source>
</reference>
<proteinExistence type="inferred from homology"/>
<comment type="similarity">
    <text evidence="3 11 13">Belongs to the peptidase S33 family.</text>
</comment>
<evidence type="ECO:0000256" key="7">
    <source>
        <dbReference type="ARBA" id="ARBA00022490"/>
    </source>
</evidence>
<protein>
    <recommendedName>
        <fullName evidence="5 11">Proline iminopeptidase</fullName>
        <shortName evidence="11">PIP</shortName>
        <ecNumber evidence="4 11">3.4.11.5</ecNumber>
    </recommendedName>
    <alternativeName>
        <fullName evidence="10 11">Prolyl aminopeptidase</fullName>
    </alternativeName>
</protein>
<keyword evidence="15" id="KW-0808">Transferase</keyword>
<dbReference type="GO" id="GO:0004177">
    <property type="term" value="F:aminopeptidase activity"/>
    <property type="evidence" value="ECO:0007669"/>
    <property type="project" value="UniProtKB-UniRule"/>
</dbReference>
<evidence type="ECO:0000259" key="14">
    <source>
        <dbReference type="Pfam" id="PF00561"/>
    </source>
</evidence>